<reference evidence="2 5" key="2">
    <citation type="journal article" date="2019" name="Emerg. Microbes Infect.">
        <title>Comprehensive subspecies identification of 175 nontuberculous mycobacteria species based on 7547 genomic profiles.</title>
        <authorList>
            <person name="Matsumoto Y."/>
            <person name="Kinjo T."/>
            <person name="Motooka D."/>
            <person name="Nabeya D."/>
            <person name="Jung N."/>
            <person name="Uechi K."/>
            <person name="Horii T."/>
            <person name="Iida T."/>
            <person name="Fujita J."/>
            <person name="Nakamura S."/>
        </authorList>
    </citation>
    <scope>NUCLEOTIDE SEQUENCE [LARGE SCALE GENOMIC DNA]</scope>
    <source>
        <strain evidence="2 5">JCM 6377</strain>
    </source>
</reference>
<keyword evidence="4" id="KW-1185">Reference proteome</keyword>
<proteinExistence type="predicted"/>
<dbReference type="EMBL" id="BLKS01000001">
    <property type="protein sequence ID" value="GFG51589.1"/>
    <property type="molecule type" value="Genomic_DNA"/>
</dbReference>
<evidence type="ECO:0000313" key="4">
    <source>
        <dbReference type="Proteomes" id="UP000220914"/>
    </source>
</evidence>
<dbReference type="OrthoDB" id="4748025at2"/>
<reference evidence="2" key="3">
    <citation type="submission" date="2020-02" db="EMBL/GenBank/DDBJ databases">
        <authorList>
            <person name="Matsumoto Y."/>
            <person name="Motooka D."/>
            <person name="Nakamura S."/>
        </authorList>
    </citation>
    <scope>NUCLEOTIDE SEQUENCE</scope>
    <source>
        <strain evidence="2">JCM 6377</strain>
    </source>
</reference>
<dbReference type="Proteomes" id="UP000465302">
    <property type="component" value="Unassembled WGS sequence"/>
</dbReference>
<evidence type="ECO:0000256" key="1">
    <source>
        <dbReference type="SAM" id="MobiDB-lite"/>
    </source>
</evidence>
<gene>
    <name evidence="3" type="ORF">CQY20_30725</name>
    <name evidence="2" type="ORF">MAGR_30300</name>
</gene>
<evidence type="ECO:0000313" key="2">
    <source>
        <dbReference type="EMBL" id="GFG51589.1"/>
    </source>
</evidence>
<feature type="region of interest" description="Disordered" evidence="1">
    <location>
        <begin position="1"/>
        <end position="23"/>
    </location>
</feature>
<accession>A0A2A7MPK5</accession>
<dbReference type="AlphaFoldDB" id="A0A2A7MPK5"/>
<name>A0A2A7MPK5_MYCAG</name>
<dbReference type="EMBL" id="PDCP01000113">
    <property type="protein sequence ID" value="PEG33447.1"/>
    <property type="molecule type" value="Genomic_DNA"/>
</dbReference>
<protein>
    <submittedName>
        <fullName evidence="3">Antitoxin</fullName>
    </submittedName>
</protein>
<evidence type="ECO:0000313" key="5">
    <source>
        <dbReference type="Proteomes" id="UP000465302"/>
    </source>
</evidence>
<reference evidence="3 4" key="1">
    <citation type="submission" date="2017-10" db="EMBL/GenBank/DDBJ databases">
        <title>The new phylogeny of genus Mycobacterium.</title>
        <authorList>
            <person name="Tortoli E."/>
            <person name="Trovato A."/>
            <person name="Cirillo D.M."/>
        </authorList>
    </citation>
    <scope>NUCLEOTIDE SEQUENCE [LARGE SCALE GENOMIC DNA]</scope>
    <source>
        <strain evidence="3 4">CCUG37673</strain>
    </source>
</reference>
<evidence type="ECO:0000313" key="3">
    <source>
        <dbReference type="EMBL" id="PEG33447.1"/>
    </source>
</evidence>
<feature type="compositionally biased region" description="Basic and acidic residues" evidence="1">
    <location>
        <begin position="1"/>
        <end position="20"/>
    </location>
</feature>
<sequence>MADSDDINRHPEAAKGEPREAQPLSEGLRCALYRYTTHTVPALDIDSYAERISQANRAAGL</sequence>
<dbReference type="Proteomes" id="UP000220914">
    <property type="component" value="Unassembled WGS sequence"/>
</dbReference>
<comment type="caution">
    <text evidence="3">The sequence shown here is derived from an EMBL/GenBank/DDBJ whole genome shotgun (WGS) entry which is preliminary data.</text>
</comment>
<organism evidence="3 4">
    <name type="scientific">Mycolicibacterium agri</name>
    <name type="common">Mycobacterium agri</name>
    <dbReference type="NCBI Taxonomy" id="36811"/>
    <lineage>
        <taxon>Bacteria</taxon>
        <taxon>Bacillati</taxon>
        <taxon>Actinomycetota</taxon>
        <taxon>Actinomycetes</taxon>
        <taxon>Mycobacteriales</taxon>
        <taxon>Mycobacteriaceae</taxon>
        <taxon>Mycolicibacterium</taxon>
    </lineage>
</organism>